<evidence type="ECO:0000256" key="3">
    <source>
        <dbReference type="ARBA" id="ARBA00022833"/>
    </source>
</evidence>
<dbReference type="SUPFAM" id="SSF57667">
    <property type="entry name" value="beta-beta-alpha zinc fingers"/>
    <property type="match status" value="1"/>
</dbReference>
<evidence type="ECO:0000256" key="1">
    <source>
        <dbReference type="ARBA" id="ARBA00022723"/>
    </source>
</evidence>
<evidence type="ECO:0000256" key="6">
    <source>
        <dbReference type="PROSITE-ProRule" id="PRU00027"/>
    </source>
</evidence>
<keyword evidence="10" id="KW-1185">Reference proteome</keyword>
<evidence type="ECO:0000256" key="5">
    <source>
        <dbReference type="ARBA" id="ARBA00023163"/>
    </source>
</evidence>
<dbReference type="GO" id="GO:0008270">
    <property type="term" value="F:zinc ion binding"/>
    <property type="evidence" value="ECO:0007669"/>
    <property type="project" value="UniProtKB-KW"/>
</dbReference>
<keyword evidence="5" id="KW-0804">Transcription</keyword>
<organism evidence="9 10">
    <name type="scientific">Patella caerulea</name>
    <name type="common">Rayed Mediterranean limpet</name>
    <dbReference type="NCBI Taxonomy" id="87958"/>
    <lineage>
        <taxon>Eukaryota</taxon>
        <taxon>Metazoa</taxon>
        <taxon>Spiralia</taxon>
        <taxon>Lophotrochozoa</taxon>
        <taxon>Mollusca</taxon>
        <taxon>Gastropoda</taxon>
        <taxon>Patellogastropoda</taxon>
        <taxon>Patelloidea</taxon>
        <taxon>Patellidae</taxon>
        <taxon>Patella</taxon>
    </lineage>
</organism>
<protein>
    <recommendedName>
        <fullName evidence="8">BED-type domain-containing protein</fullName>
    </recommendedName>
</protein>
<feature type="compositionally biased region" description="Polar residues" evidence="7">
    <location>
        <begin position="108"/>
        <end position="121"/>
    </location>
</feature>
<dbReference type="PANTHER" id="PTHR46481">
    <property type="entry name" value="ZINC FINGER BED DOMAIN-CONTAINING PROTEIN 4"/>
    <property type="match status" value="1"/>
</dbReference>
<dbReference type="PROSITE" id="PS50808">
    <property type="entry name" value="ZF_BED"/>
    <property type="match status" value="1"/>
</dbReference>
<evidence type="ECO:0000313" key="10">
    <source>
        <dbReference type="Proteomes" id="UP001347796"/>
    </source>
</evidence>
<dbReference type="InterPro" id="IPR036236">
    <property type="entry name" value="Znf_C2H2_sf"/>
</dbReference>
<keyword evidence="4" id="KW-0805">Transcription regulation</keyword>
<evidence type="ECO:0000259" key="8">
    <source>
        <dbReference type="PROSITE" id="PS50808"/>
    </source>
</evidence>
<keyword evidence="2 6" id="KW-0863">Zinc-finger</keyword>
<dbReference type="Pfam" id="PF02892">
    <property type="entry name" value="zf-BED"/>
    <property type="match status" value="1"/>
</dbReference>
<dbReference type="InterPro" id="IPR052035">
    <property type="entry name" value="ZnF_BED_domain_contain"/>
</dbReference>
<name>A0AAN8IWG9_PATCE</name>
<feature type="compositionally biased region" description="Polar residues" evidence="7">
    <location>
        <begin position="80"/>
        <end position="100"/>
    </location>
</feature>
<keyword evidence="3" id="KW-0862">Zinc</keyword>
<dbReference type="InterPro" id="IPR003656">
    <property type="entry name" value="Znf_BED"/>
</dbReference>
<evidence type="ECO:0000256" key="2">
    <source>
        <dbReference type="ARBA" id="ARBA00022771"/>
    </source>
</evidence>
<sequence length="276" mass="31248">MADPDDLVEVEGTTSDIVPKRNCTSRIWLYFGFGINDTNQNKVLCRSCKRNVAAKNGNTSNLYAHLKVNHPIHYSQLQQKIRTNPKKTTNATSGNKTPQKNMCKGAGSDSNSTTSIQSNVQNTHQSSILSSMTYEKTSKRWVTLTNAITQCLAKDTLPFYTVEKSGFIKMLKTFDSRYNLPGRKYFSTAIPKLYQTVRDQVMEEVSEATYFAGTTDLWSSRTMEPYMSYTAHFIDRDWNLASKHLQTVFFPDDHTGENLAAGLKVYSVLDIGFIWL</sequence>
<dbReference type="AlphaFoldDB" id="A0AAN8IWG9"/>
<gene>
    <name evidence="9" type="ORF">SNE40_021283</name>
</gene>
<dbReference type="InterPro" id="IPR012337">
    <property type="entry name" value="RNaseH-like_sf"/>
</dbReference>
<comment type="caution">
    <text evidence="9">The sequence shown here is derived from an EMBL/GenBank/DDBJ whole genome shotgun (WGS) entry which is preliminary data.</text>
</comment>
<feature type="region of interest" description="Disordered" evidence="7">
    <location>
        <begin position="80"/>
        <end position="121"/>
    </location>
</feature>
<evidence type="ECO:0000313" key="9">
    <source>
        <dbReference type="EMBL" id="KAK6167190.1"/>
    </source>
</evidence>
<dbReference type="SMART" id="SM00614">
    <property type="entry name" value="ZnF_BED"/>
    <property type="match status" value="1"/>
</dbReference>
<keyword evidence="1" id="KW-0479">Metal-binding</keyword>
<feature type="domain" description="BED-type" evidence="8">
    <location>
        <begin position="22"/>
        <end position="77"/>
    </location>
</feature>
<evidence type="ECO:0000256" key="4">
    <source>
        <dbReference type="ARBA" id="ARBA00023015"/>
    </source>
</evidence>
<dbReference type="SUPFAM" id="SSF140996">
    <property type="entry name" value="Hermes dimerisation domain"/>
    <property type="match status" value="1"/>
</dbReference>
<dbReference type="EMBL" id="JAZGQO010000018">
    <property type="protein sequence ID" value="KAK6167190.1"/>
    <property type="molecule type" value="Genomic_DNA"/>
</dbReference>
<dbReference type="GO" id="GO:0003677">
    <property type="term" value="F:DNA binding"/>
    <property type="evidence" value="ECO:0007669"/>
    <property type="project" value="InterPro"/>
</dbReference>
<dbReference type="Proteomes" id="UP001347796">
    <property type="component" value="Unassembled WGS sequence"/>
</dbReference>
<dbReference type="PANTHER" id="PTHR46481:SF9">
    <property type="entry name" value="ZINC FINGER BED DOMAIN-CONTAINING PROTEIN 1-LIKE"/>
    <property type="match status" value="1"/>
</dbReference>
<dbReference type="SUPFAM" id="SSF53098">
    <property type="entry name" value="Ribonuclease H-like"/>
    <property type="match status" value="1"/>
</dbReference>
<accession>A0AAN8IWG9</accession>
<evidence type="ECO:0000256" key="7">
    <source>
        <dbReference type="SAM" id="MobiDB-lite"/>
    </source>
</evidence>
<reference evidence="9 10" key="1">
    <citation type="submission" date="2024-01" db="EMBL/GenBank/DDBJ databases">
        <title>The genome of the rayed Mediterranean limpet Patella caerulea (Linnaeus, 1758).</title>
        <authorList>
            <person name="Anh-Thu Weber A."/>
            <person name="Halstead-Nussloch G."/>
        </authorList>
    </citation>
    <scope>NUCLEOTIDE SEQUENCE [LARGE SCALE GENOMIC DNA]</scope>
    <source>
        <strain evidence="9">AATW-2023a</strain>
        <tissue evidence="9">Whole specimen</tissue>
    </source>
</reference>
<proteinExistence type="predicted"/>